<evidence type="ECO:0000256" key="1">
    <source>
        <dbReference type="ARBA" id="ARBA00023015"/>
    </source>
</evidence>
<keyword evidence="2" id="KW-0804">Transcription</keyword>
<dbReference type="InterPro" id="IPR001034">
    <property type="entry name" value="DeoR_HTH"/>
</dbReference>
<dbReference type="SUPFAM" id="SSF46785">
    <property type="entry name" value="Winged helix' DNA-binding domain"/>
    <property type="match status" value="1"/>
</dbReference>
<protein>
    <submittedName>
        <fullName evidence="4">YafY family protein</fullName>
    </submittedName>
</protein>
<evidence type="ECO:0000313" key="5">
    <source>
        <dbReference type="Proteomes" id="UP001371305"/>
    </source>
</evidence>
<sequence>MNRIDRLTGMILLLQGQRVITGEQIAEHFEISVRTVYRDLAALGEAGVPIVAEPGVGYSLVRGYHMPPVMFTEDEAAALFMSGEVTEQIADDSLKQALRAALLKVRSVLPQEKRDYLNRLKDAVGVWFRRPDDGVKRESLMPIQDAIVRRLCLSIRYNTANRGALTDRIVEPVGLIFYSRQWHLIAWCRMRFDFRDFRLDRMARWEVLGECFEGHAGFSVKDFLKENIESHELTPATVLIEREALERFRNEMPCTPVSSEVQADGRVKLELLSFSIPWMAEWLLGFGPRVEAVHPPELREKMGEVARAIAERYAEEALV</sequence>
<accession>A0ABU9AZM2</accession>
<feature type="domain" description="HTH deoR-type" evidence="3">
    <location>
        <begin position="3"/>
        <end position="58"/>
    </location>
</feature>
<dbReference type="Gene3D" id="1.10.10.10">
    <property type="entry name" value="Winged helix-like DNA-binding domain superfamily/Winged helix DNA-binding domain"/>
    <property type="match status" value="1"/>
</dbReference>
<organism evidence="4 5">
    <name type="scientific">Luteolibacter soli</name>
    <dbReference type="NCBI Taxonomy" id="3135280"/>
    <lineage>
        <taxon>Bacteria</taxon>
        <taxon>Pseudomonadati</taxon>
        <taxon>Verrucomicrobiota</taxon>
        <taxon>Verrucomicrobiia</taxon>
        <taxon>Verrucomicrobiales</taxon>
        <taxon>Verrucomicrobiaceae</taxon>
        <taxon>Luteolibacter</taxon>
    </lineage>
</organism>
<dbReference type="InterPro" id="IPR057727">
    <property type="entry name" value="WCX_dom"/>
</dbReference>
<dbReference type="InterPro" id="IPR028349">
    <property type="entry name" value="PafC-like"/>
</dbReference>
<dbReference type="InterPro" id="IPR036390">
    <property type="entry name" value="WH_DNA-bd_sf"/>
</dbReference>
<dbReference type="Proteomes" id="UP001371305">
    <property type="component" value="Unassembled WGS sequence"/>
</dbReference>
<dbReference type="PROSITE" id="PS51000">
    <property type="entry name" value="HTH_DEOR_2"/>
    <property type="match status" value="1"/>
</dbReference>
<evidence type="ECO:0000313" key="4">
    <source>
        <dbReference type="EMBL" id="MEK7953219.1"/>
    </source>
</evidence>
<evidence type="ECO:0000259" key="3">
    <source>
        <dbReference type="PROSITE" id="PS51000"/>
    </source>
</evidence>
<dbReference type="PIRSF" id="PIRSF016838">
    <property type="entry name" value="PafC"/>
    <property type="match status" value="1"/>
</dbReference>
<dbReference type="PROSITE" id="PS52050">
    <property type="entry name" value="WYL"/>
    <property type="match status" value="1"/>
</dbReference>
<reference evidence="4 5" key="1">
    <citation type="submission" date="2024-04" db="EMBL/GenBank/DDBJ databases">
        <title>Luteolibacter sp. isolated from soil.</title>
        <authorList>
            <person name="An J."/>
        </authorList>
    </citation>
    <scope>NUCLEOTIDE SEQUENCE [LARGE SCALE GENOMIC DNA]</scope>
    <source>
        <strain evidence="4 5">Y139</strain>
    </source>
</reference>
<dbReference type="RefSeq" id="WP_341406982.1">
    <property type="nucleotide sequence ID" value="NZ_JBBUKT010000010.1"/>
</dbReference>
<dbReference type="Pfam" id="PF08279">
    <property type="entry name" value="HTH_11"/>
    <property type="match status" value="1"/>
</dbReference>
<dbReference type="Pfam" id="PF25583">
    <property type="entry name" value="WCX"/>
    <property type="match status" value="1"/>
</dbReference>
<keyword evidence="1" id="KW-0805">Transcription regulation</keyword>
<keyword evidence="5" id="KW-1185">Reference proteome</keyword>
<dbReference type="InterPro" id="IPR013196">
    <property type="entry name" value="HTH_11"/>
</dbReference>
<evidence type="ECO:0000256" key="2">
    <source>
        <dbReference type="ARBA" id="ARBA00023163"/>
    </source>
</evidence>
<dbReference type="InterPro" id="IPR036388">
    <property type="entry name" value="WH-like_DNA-bd_sf"/>
</dbReference>
<dbReference type="PANTHER" id="PTHR34580">
    <property type="match status" value="1"/>
</dbReference>
<dbReference type="EMBL" id="JBBUKT010000010">
    <property type="protein sequence ID" value="MEK7953219.1"/>
    <property type="molecule type" value="Genomic_DNA"/>
</dbReference>
<gene>
    <name evidence="4" type="ORF">WKV53_22075</name>
</gene>
<dbReference type="Pfam" id="PF13280">
    <property type="entry name" value="WYL"/>
    <property type="match status" value="1"/>
</dbReference>
<name>A0ABU9AZM2_9BACT</name>
<comment type="caution">
    <text evidence="4">The sequence shown here is derived from an EMBL/GenBank/DDBJ whole genome shotgun (WGS) entry which is preliminary data.</text>
</comment>
<dbReference type="PANTHER" id="PTHR34580:SF3">
    <property type="entry name" value="PROTEIN PAFB"/>
    <property type="match status" value="1"/>
</dbReference>
<proteinExistence type="predicted"/>
<dbReference type="InterPro" id="IPR051534">
    <property type="entry name" value="CBASS_pafABC_assoc_protein"/>
</dbReference>
<dbReference type="InterPro" id="IPR026881">
    <property type="entry name" value="WYL_dom"/>
</dbReference>